<dbReference type="AlphaFoldDB" id="A0A4R3LLE0"/>
<dbReference type="PANTHER" id="PTHR21366:SF14">
    <property type="entry name" value="GLYOXALASE DOMAIN-CONTAINING PROTEIN 5"/>
    <property type="match status" value="1"/>
</dbReference>
<sequence>MYWPQSKPRWVEVGRAMFKIQTIDHLVLRVADLAPMLNFYVNVLGCTLDRVQEELGLYQVRAGDALIDLITVDGKLGRAGGCAPGREGRNLDHFCLRVEPFDGEKIRAYLSEQGIEAGELALRYGAQGQGLSLYLSDPEGNEVELRGPVGRLLAINENQQSG</sequence>
<feature type="domain" description="VOC" evidence="1">
    <location>
        <begin position="22"/>
        <end position="148"/>
    </location>
</feature>
<keyword evidence="3" id="KW-1185">Reference proteome</keyword>
<keyword evidence="2" id="KW-0456">Lyase</keyword>
<dbReference type="PROSITE" id="PS51819">
    <property type="entry name" value="VOC"/>
    <property type="match status" value="1"/>
</dbReference>
<dbReference type="Proteomes" id="UP000295525">
    <property type="component" value="Unassembled WGS sequence"/>
</dbReference>
<evidence type="ECO:0000313" key="3">
    <source>
        <dbReference type="Proteomes" id="UP000295525"/>
    </source>
</evidence>
<dbReference type="Pfam" id="PF00903">
    <property type="entry name" value="Glyoxalase"/>
    <property type="match status" value="1"/>
</dbReference>
<dbReference type="InterPro" id="IPR037523">
    <property type="entry name" value="VOC_core"/>
</dbReference>
<dbReference type="SUPFAM" id="SSF54593">
    <property type="entry name" value="Glyoxalase/Bleomycin resistance protein/Dihydroxybiphenyl dioxygenase"/>
    <property type="match status" value="1"/>
</dbReference>
<dbReference type="GO" id="GO:0051213">
    <property type="term" value="F:dioxygenase activity"/>
    <property type="evidence" value="ECO:0007669"/>
    <property type="project" value="UniProtKB-KW"/>
</dbReference>
<name>A0A4R3LLE0_9BURK</name>
<reference evidence="2 3" key="1">
    <citation type="submission" date="2019-03" db="EMBL/GenBank/DDBJ databases">
        <title>Genomic Encyclopedia of Type Strains, Phase IV (KMG-IV): sequencing the most valuable type-strain genomes for metagenomic binning, comparative biology and taxonomic classification.</title>
        <authorList>
            <person name="Goeker M."/>
        </authorList>
    </citation>
    <scope>NUCLEOTIDE SEQUENCE [LARGE SCALE GENOMIC DNA]</scope>
    <source>
        <strain evidence="2 3">DSM 24591</strain>
    </source>
</reference>
<accession>A0A4R3LLE0</accession>
<dbReference type="InterPro" id="IPR050383">
    <property type="entry name" value="GlyoxalaseI/FosfomycinResist"/>
</dbReference>
<keyword evidence="2" id="KW-0560">Oxidoreductase</keyword>
<keyword evidence="2" id="KW-0223">Dioxygenase</keyword>
<dbReference type="GO" id="GO:0016829">
    <property type="term" value="F:lyase activity"/>
    <property type="evidence" value="ECO:0007669"/>
    <property type="project" value="UniProtKB-KW"/>
</dbReference>
<dbReference type="PANTHER" id="PTHR21366">
    <property type="entry name" value="GLYOXALASE FAMILY PROTEIN"/>
    <property type="match status" value="1"/>
</dbReference>
<organism evidence="2 3">
    <name type="scientific">Paralcaligenes ureilyticus</name>
    <dbReference type="NCBI Taxonomy" id="627131"/>
    <lineage>
        <taxon>Bacteria</taxon>
        <taxon>Pseudomonadati</taxon>
        <taxon>Pseudomonadota</taxon>
        <taxon>Betaproteobacteria</taxon>
        <taxon>Burkholderiales</taxon>
        <taxon>Alcaligenaceae</taxon>
        <taxon>Paralcaligenes</taxon>
    </lineage>
</organism>
<evidence type="ECO:0000259" key="1">
    <source>
        <dbReference type="PROSITE" id="PS51819"/>
    </source>
</evidence>
<protein>
    <submittedName>
        <fullName evidence="2">Catechol 2,3-dioxygenase-like lactoylglutathione lyase family enzyme</fullName>
    </submittedName>
</protein>
<proteinExistence type="predicted"/>
<comment type="caution">
    <text evidence="2">The sequence shown here is derived from an EMBL/GenBank/DDBJ whole genome shotgun (WGS) entry which is preliminary data.</text>
</comment>
<dbReference type="EMBL" id="SMAJ01000025">
    <property type="protein sequence ID" value="TCT01112.1"/>
    <property type="molecule type" value="Genomic_DNA"/>
</dbReference>
<gene>
    <name evidence="2" type="ORF">EDC26_1254</name>
</gene>
<dbReference type="Gene3D" id="3.10.180.10">
    <property type="entry name" value="2,3-Dihydroxybiphenyl 1,2-Dioxygenase, domain 1"/>
    <property type="match status" value="1"/>
</dbReference>
<dbReference type="InterPro" id="IPR004360">
    <property type="entry name" value="Glyas_Fos-R_dOase_dom"/>
</dbReference>
<dbReference type="InterPro" id="IPR029068">
    <property type="entry name" value="Glyas_Bleomycin-R_OHBP_Dase"/>
</dbReference>
<evidence type="ECO:0000313" key="2">
    <source>
        <dbReference type="EMBL" id="TCT01112.1"/>
    </source>
</evidence>